<keyword evidence="3 6" id="KW-1133">Transmembrane helix</keyword>
<name>A0A8H3YI12_9TREE</name>
<feature type="transmembrane region" description="Helical" evidence="6">
    <location>
        <begin position="214"/>
        <end position="239"/>
    </location>
</feature>
<feature type="compositionally biased region" description="Basic and acidic residues" evidence="5">
    <location>
        <begin position="558"/>
        <end position="578"/>
    </location>
</feature>
<evidence type="ECO:0000256" key="5">
    <source>
        <dbReference type="SAM" id="MobiDB-lite"/>
    </source>
</evidence>
<feature type="transmembrane region" description="Helical" evidence="6">
    <location>
        <begin position="314"/>
        <end position="335"/>
    </location>
</feature>
<dbReference type="EMBL" id="BLZA01000053">
    <property type="protein sequence ID" value="GHJ89918.1"/>
    <property type="molecule type" value="Genomic_DNA"/>
</dbReference>
<feature type="transmembrane region" description="Helical" evidence="6">
    <location>
        <begin position="406"/>
        <end position="428"/>
    </location>
</feature>
<feature type="compositionally biased region" description="Acidic residues" evidence="5">
    <location>
        <begin position="598"/>
        <end position="610"/>
    </location>
</feature>
<feature type="transmembrane region" description="Helical" evidence="6">
    <location>
        <begin position="379"/>
        <end position="400"/>
    </location>
</feature>
<accession>A0A8H3YI12</accession>
<reference evidence="7" key="1">
    <citation type="submission" date="2020-07" db="EMBL/GenBank/DDBJ databases">
        <title>Draft Genome Sequence of a Deep-Sea Yeast, Naganishia (Cryptococcus) liquefaciens strain N6.</title>
        <authorList>
            <person name="Han Y.W."/>
            <person name="Kajitani R."/>
            <person name="Morimoto H."/>
            <person name="Parhat M."/>
            <person name="Tsubouchi H."/>
            <person name="Bakenova O."/>
            <person name="Ogata M."/>
            <person name="Argunhan B."/>
            <person name="Aoki R."/>
            <person name="Kajiwara S."/>
            <person name="Itoh T."/>
            <person name="Iwasaki H."/>
        </authorList>
    </citation>
    <scope>NUCLEOTIDE SEQUENCE</scope>
    <source>
        <strain evidence="7">N6</strain>
    </source>
</reference>
<sequence length="610" mass="66446">MADLDLDIPDIVNTSISSLVDHVTATATLSALLADVTGFANDTLNGNGTGPLVIGGDGVLDEGISQGNPVVNFILGIAIVLGASVMNAFGLNLTKLDHMRAQALPKHSRPADWQRPLWILGMLAYIASQLFGSTLSLKYLRSDWVAPLGSTSLVFNFIFAKILVGIEVTKEDVRGTALIVLGVLCILTFSSINHGLDQVITVSRLSELWSRGNWLAWFFFVTFFIFFTYEVTHLLNLLLKSRESLSPAGGAEFDASLPPMTSGGRSRNGPVNPVLKVLKTAWAKWRSVREMVLARMERMFERTDDARLRYMQGIGWAVCGGSLAGGCLVFTKAVVKILELPDKPFGHFAPIVTLILVAVTAVLQIICLNKGLKTADSTLVVPLFYAGYTILGFVNSLIFMNEVEQYETWVLVAIFLSIGVLVAGVVLLSLKKSDPEASAEGHTVSASDPSRSMRMNPLQASASMQRSVGMSTSRPNFNSGETRARANSRSSSYQKQQRNADDSIDENQVVWEVGSVSDDSDNEEKDGKGKPNRGVGGVRDGYGERGGLLYSDEDEDPEKDKETDMSRSTSAERAEGYRAVKTPSSPPRSPRQRRKDNDDDDPFGDFEEAK</sequence>
<dbReference type="AlphaFoldDB" id="A0A8H3YI12"/>
<evidence type="ECO:0000256" key="3">
    <source>
        <dbReference type="ARBA" id="ARBA00022989"/>
    </source>
</evidence>
<dbReference type="SUPFAM" id="SSF103481">
    <property type="entry name" value="Multidrug resistance efflux transporter EmrE"/>
    <property type="match status" value="1"/>
</dbReference>
<feature type="transmembrane region" description="Helical" evidence="6">
    <location>
        <begin position="144"/>
        <end position="164"/>
    </location>
</feature>
<evidence type="ECO:0000256" key="2">
    <source>
        <dbReference type="ARBA" id="ARBA00022692"/>
    </source>
</evidence>
<dbReference type="OrthoDB" id="165382at2759"/>
<evidence type="ECO:0000256" key="4">
    <source>
        <dbReference type="ARBA" id="ARBA00023136"/>
    </source>
</evidence>
<organism evidence="7 8">
    <name type="scientific">Naganishia liquefaciens</name>
    <dbReference type="NCBI Taxonomy" id="104408"/>
    <lineage>
        <taxon>Eukaryota</taxon>
        <taxon>Fungi</taxon>
        <taxon>Dikarya</taxon>
        <taxon>Basidiomycota</taxon>
        <taxon>Agaricomycotina</taxon>
        <taxon>Tremellomycetes</taxon>
        <taxon>Filobasidiales</taxon>
        <taxon>Filobasidiaceae</taxon>
        <taxon>Naganishia</taxon>
    </lineage>
</organism>
<feature type="transmembrane region" description="Helical" evidence="6">
    <location>
        <begin position="176"/>
        <end position="194"/>
    </location>
</feature>
<proteinExistence type="predicted"/>
<keyword evidence="8" id="KW-1185">Reference proteome</keyword>
<evidence type="ECO:0000313" key="8">
    <source>
        <dbReference type="Proteomes" id="UP000620104"/>
    </source>
</evidence>
<feature type="transmembrane region" description="Helical" evidence="6">
    <location>
        <begin position="115"/>
        <end position="132"/>
    </location>
</feature>
<dbReference type="Proteomes" id="UP000620104">
    <property type="component" value="Unassembled WGS sequence"/>
</dbReference>
<dbReference type="InterPro" id="IPR008521">
    <property type="entry name" value="Mg_trans_NIPA"/>
</dbReference>
<dbReference type="GO" id="GO:0015095">
    <property type="term" value="F:magnesium ion transmembrane transporter activity"/>
    <property type="evidence" value="ECO:0007669"/>
    <property type="project" value="InterPro"/>
</dbReference>
<comment type="caution">
    <text evidence="7">The sequence shown here is derived from an EMBL/GenBank/DDBJ whole genome shotgun (WGS) entry which is preliminary data.</text>
</comment>
<dbReference type="InterPro" id="IPR037185">
    <property type="entry name" value="EmrE-like"/>
</dbReference>
<dbReference type="GO" id="GO:0016020">
    <property type="term" value="C:membrane"/>
    <property type="evidence" value="ECO:0007669"/>
    <property type="project" value="UniProtKB-SubCell"/>
</dbReference>
<keyword evidence="4 6" id="KW-0472">Membrane</keyword>
<feature type="region of interest" description="Disordered" evidence="5">
    <location>
        <begin position="438"/>
        <end position="610"/>
    </location>
</feature>
<keyword evidence="2 6" id="KW-0812">Transmembrane</keyword>
<protein>
    <submittedName>
        <fullName evidence="7">Uncharacterized protein</fullName>
    </submittedName>
</protein>
<comment type="subcellular location">
    <subcellularLocation>
        <location evidence="1">Membrane</location>
        <topology evidence="1">Multi-pass membrane protein</topology>
    </subcellularLocation>
</comment>
<dbReference type="PANTHER" id="PTHR12570">
    <property type="match status" value="1"/>
</dbReference>
<feature type="compositionally biased region" description="Gly residues" evidence="5">
    <location>
        <begin position="534"/>
        <end position="546"/>
    </location>
</feature>
<evidence type="ECO:0000256" key="6">
    <source>
        <dbReference type="SAM" id="Phobius"/>
    </source>
</evidence>
<feature type="compositionally biased region" description="Polar residues" evidence="5">
    <location>
        <begin position="458"/>
        <end position="497"/>
    </location>
</feature>
<feature type="transmembrane region" description="Helical" evidence="6">
    <location>
        <begin position="70"/>
        <end position="94"/>
    </location>
</feature>
<evidence type="ECO:0000256" key="1">
    <source>
        <dbReference type="ARBA" id="ARBA00004141"/>
    </source>
</evidence>
<dbReference type="PANTHER" id="PTHR12570:SF82">
    <property type="entry name" value="NIPA-LIKE PROTEIN 3"/>
    <property type="match status" value="1"/>
</dbReference>
<feature type="transmembrane region" description="Helical" evidence="6">
    <location>
        <begin position="347"/>
        <end position="367"/>
    </location>
</feature>
<gene>
    <name evidence="7" type="ORF">NliqN6_6320</name>
</gene>
<evidence type="ECO:0000313" key="7">
    <source>
        <dbReference type="EMBL" id="GHJ89918.1"/>
    </source>
</evidence>